<evidence type="ECO:0000256" key="2">
    <source>
        <dbReference type="SAM" id="SignalP"/>
    </source>
</evidence>
<evidence type="ECO:0000313" key="4">
    <source>
        <dbReference type="Proteomes" id="UP000324222"/>
    </source>
</evidence>
<feature type="region of interest" description="Disordered" evidence="1">
    <location>
        <begin position="64"/>
        <end position="85"/>
    </location>
</feature>
<protein>
    <recommendedName>
        <fullName evidence="5">Secreted protein</fullName>
    </recommendedName>
</protein>
<organism evidence="3 4">
    <name type="scientific">Portunus trituberculatus</name>
    <name type="common">Swimming crab</name>
    <name type="synonym">Neptunus trituberculatus</name>
    <dbReference type="NCBI Taxonomy" id="210409"/>
    <lineage>
        <taxon>Eukaryota</taxon>
        <taxon>Metazoa</taxon>
        <taxon>Ecdysozoa</taxon>
        <taxon>Arthropoda</taxon>
        <taxon>Crustacea</taxon>
        <taxon>Multicrustacea</taxon>
        <taxon>Malacostraca</taxon>
        <taxon>Eumalacostraca</taxon>
        <taxon>Eucarida</taxon>
        <taxon>Decapoda</taxon>
        <taxon>Pleocyemata</taxon>
        <taxon>Brachyura</taxon>
        <taxon>Eubrachyura</taxon>
        <taxon>Portunoidea</taxon>
        <taxon>Portunidae</taxon>
        <taxon>Portuninae</taxon>
        <taxon>Portunus</taxon>
    </lineage>
</organism>
<proteinExistence type="predicted"/>
<dbReference type="EMBL" id="VSRR010031720">
    <property type="protein sequence ID" value="MPC70794.1"/>
    <property type="molecule type" value="Genomic_DNA"/>
</dbReference>
<feature type="chain" id="PRO_5022779942" description="Secreted protein" evidence="2">
    <location>
        <begin position="21"/>
        <end position="121"/>
    </location>
</feature>
<name>A0A5B7HQP6_PORTR</name>
<reference evidence="3 4" key="1">
    <citation type="submission" date="2019-05" db="EMBL/GenBank/DDBJ databases">
        <title>Another draft genome of Portunus trituberculatus and its Hox gene families provides insights of decapod evolution.</title>
        <authorList>
            <person name="Jeong J.-H."/>
            <person name="Song I."/>
            <person name="Kim S."/>
            <person name="Choi T."/>
            <person name="Kim D."/>
            <person name="Ryu S."/>
            <person name="Kim W."/>
        </authorList>
    </citation>
    <scope>NUCLEOTIDE SEQUENCE [LARGE SCALE GENOMIC DNA]</scope>
    <source>
        <tissue evidence="3">Muscle</tissue>
    </source>
</reference>
<evidence type="ECO:0000313" key="3">
    <source>
        <dbReference type="EMBL" id="MPC70794.1"/>
    </source>
</evidence>
<feature type="signal peptide" evidence="2">
    <location>
        <begin position="1"/>
        <end position="20"/>
    </location>
</feature>
<dbReference type="Proteomes" id="UP000324222">
    <property type="component" value="Unassembled WGS sequence"/>
</dbReference>
<keyword evidence="4" id="KW-1185">Reference proteome</keyword>
<gene>
    <name evidence="3" type="ORF">E2C01_065053</name>
</gene>
<evidence type="ECO:0008006" key="5">
    <source>
        <dbReference type="Google" id="ProtNLM"/>
    </source>
</evidence>
<keyword evidence="2" id="KW-0732">Signal</keyword>
<sequence>MNKASLRIMVAAVLFRLQNTTQHTAHAPHTSSVFTALQPTFVALETHIHILHCTKRFHQHSWTKGSTQHVARSTHRPAHDTRRPAPWQEAQGVLTYVIADTITHSTPAPQPHTFTTQLPPA</sequence>
<evidence type="ECO:0000256" key="1">
    <source>
        <dbReference type="SAM" id="MobiDB-lite"/>
    </source>
</evidence>
<dbReference type="AlphaFoldDB" id="A0A5B7HQP6"/>
<comment type="caution">
    <text evidence="3">The sequence shown here is derived from an EMBL/GenBank/DDBJ whole genome shotgun (WGS) entry which is preliminary data.</text>
</comment>
<accession>A0A5B7HQP6</accession>